<dbReference type="AlphaFoldDB" id="A0A9D2PZY0"/>
<protein>
    <submittedName>
        <fullName evidence="2">Uncharacterized protein</fullName>
    </submittedName>
</protein>
<accession>A0A9D2PZY0</accession>
<evidence type="ECO:0000256" key="1">
    <source>
        <dbReference type="SAM" id="Phobius"/>
    </source>
</evidence>
<evidence type="ECO:0000313" key="3">
    <source>
        <dbReference type="Proteomes" id="UP000823854"/>
    </source>
</evidence>
<sequence>MIPIRQAMLMELRLNNGRFGTAIVLCVLCLVLAATVTDALVAVLPIWAALAWYRYGRADTASRAELRASLGLSRADRVRGRVALIGLETLLLLLTSALAPFAVTATGRATSVEPGPTFTVQGPPGLPQAALVLVGLAMSALVLVITAIVVGGDCLTHRPARSMAVLSIVVYLGAGMICSAAIRMPLVALGLGDVSLGWYLLAGAGAVVLLAAALLVLRRRVRRWIRDLDSGAAARALAAV</sequence>
<proteinExistence type="predicted"/>
<feature type="transmembrane region" description="Helical" evidence="1">
    <location>
        <begin position="82"/>
        <end position="105"/>
    </location>
</feature>
<feature type="transmembrane region" description="Helical" evidence="1">
    <location>
        <begin position="163"/>
        <end position="184"/>
    </location>
</feature>
<reference evidence="2" key="1">
    <citation type="journal article" date="2021" name="PeerJ">
        <title>Extensive microbial diversity within the chicken gut microbiome revealed by metagenomics and culture.</title>
        <authorList>
            <person name="Gilroy R."/>
            <person name="Ravi A."/>
            <person name="Getino M."/>
            <person name="Pursley I."/>
            <person name="Horton D.L."/>
            <person name="Alikhan N.F."/>
            <person name="Baker D."/>
            <person name="Gharbi K."/>
            <person name="Hall N."/>
            <person name="Watson M."/>
            <person name="Adriaenssens E.M."/>
            <person name="Foster-Nyarko E."/>
            <person name="Jarju S."/>
            <person name="Secka A."/>
            <person name="Antonio M."/>
            <person name="Oren A."/>
            <person name="Chaudhuri R.R."/>
            <person name="La Ragione R."/>
            <person name="Hildebrand F."/>
            <person name="Pallen M.J."/>
        </authorList>
    </citation>
    <scope>NUCLEOTIDE SEQUENCE</scope>
    <source>
        <strain evidence="2">CHK130-7132</strain>
    </source>
</reference>
<reference evidence="2" key="2">
    <citation type="submission" date="2021-04" db="EMBL/GenBank/DDBJ databases">
        <authorList>
            <person name="Gilroy R."/>
        </authorList>
    </citation>
    <scope>NUCLEOTIDE SEQUENCE</scope>
    <source>
        <strain evidence="2">CHK130-7132</strain>
    </source>
</reference>
<feature type="transmembrane region" description="Helical" evidence="1">
    <location>
        <begin position="125"/>
        <end position="151"/>
    </location>
</feature>
<organism evidence="2 3">
    <name type="scientific">Candidatus Brachybacterium intestinipullorum</name>
    <dbReference type="NCBI Taxonomy" id="2838512"/>
    <lineage>
        <taxon>Bacteria</taxon>
        <taxon>Bacillati</taxon>
        <taxon>Actinomycetota</taxon>
        <taxon>Actinomycetes</taxon>
        <taxon>Micrococcales</taxon>
        <taxon>Dermabacteraceae</taxon>
        <taxon>Brachybacterium</taxon>
    </lineage>
</organism>
<gene>
    <name evidence="2" type="ORF">H9932_04110</name>
</gene>
<name>A0A9D2PZY0_9MICO</name>
<feature type="transmembrane region" description="Helical" evidence="1">
    <location>
        <begin position="20"/>
        <end position="53"/>
    </location>
</feature>
<dbReference type="Proteomes" id="UP000823854">
    <property type="component" value="Unassembled WGS sequence"/>
</dbReference>
<feature type="transmembrane region" description="Helical" evidence="1">
    <location>
        <begin position="196"/>
        <end position="217"/>
    </location>
</feature>
<keyword evidence="1" id="KW-1133">Transmembrane helix</keyword>
<keyword evidence="1" id="KW-0812">Transmembrane</keyword>
<dbReference type="EMBL" id="DWWC01000085">
    <property type="protein sequence ID" value="HJC68852.1"/>
    <property type="molecule type" value="Genomic_DNA"/>
</dbReference>
<comment type="caution">
    <text evidence="2">The sequence shown here is derived from an EMBL/GenBank/DDBJ whole genome shotgun (WGS) entry which is preliminary data.</text>
</comment>
<keyword evidence="1" id="KW-0472">Membrane</keyword>
<evidence type="ECO:0000313" key="2">
    <source>
        <dbReference type="EMBL" id="HJC68852.1"/>
    </source>
</evidence>